<evidence type="ECO:0000313" key="4">
    <source>
        <dbReference type="Proteomes" id="UP001271723"/>
    </source>
</evidence>
<sequence>MINAPEPQRRSILKAGGALAFAPLITQLTGGTPMGQAVAAETGTPTALQWPTLSRKALKYRVPAADWQSQALPIGNGRLGAMLFADPHQERVQFNEQSLWGGLDNYDNALAGRPDSDFDTGMTGFGSYRTFGDLVVTFATPSSPKVTAPGGPYNSSSGEGVDKTYDGTSSTKWCIDGPGEKVRWQVELPDPVEVASYRLTSANDVPQRDPREWTFSGSADGTTWTALDSRTLDAPFESRFQTKEFTSADSGAYRFYRFDFVPKAGVSHFQVSEIGLAGVDLGGGGSVYLSSPSGHSEGSGAGSGSRAKDISRSVDGDPATVWRVGASTTPVVWQADLPRARAVTSYALTSAPDRPREDPRAWRLEASQDGRTWTTLDTQNPEKPFTARGETRTFRFTNSTAYRVYRLTLTPGASSTGLGIAGIALTGEGFDTRTQRTVVDYQRSLDFVDGVHTTRFGAPGRRVVREAFAGRTADVMVFRYTSDTRHGLSGTISLTSGQDEAPTTVHADARRIAFKGVMGNGLRHACTVQVVDADGDFGIDEDGDAGDRAAGGPTLRFRDCTTLTLLLDARTDYKLDAAAGWRGADPEPVVARTLAKAARRPYAELRAQHTAETRALMNRVSVSWGTSDPAVVALPTDARLARYAAGGEDPTLEQTMFDYGRYLLIGSSRPKGLPANLQGLWNDSNQPAWASDYHTNINVQMNYWGAETTNLPECHEALVGFIEQVAVPSRVATRNAFGADTRGWTARTSQSVFGGNAWEWNTVASAWYAQHLYEHWAFTQDLEYLRTLAHPMIKEICQFWEDHLKERADGLLVAPNGWSPEHGPREDGVMYDQQIIWDLFQNYLDCEAVLDADPAYRAKVADMQARLAPNKIGRWGQLQEWQEDIDSPTDIHRHTSHLFAVYPGRQITPATAEFAAAALVSLKARCGEKEGVPFTAATVSGDSRRSWTWPWRAALFARLGDGRRAQIMLRGLLTYNTLPNLFCDHPPFQMDGNFGISGAVAEMLLQSHDGVIHLLPALPDAWKPRGSFTGLRARGGYEVSCEWRDGKVTSYDIVADRARHRKPVTVRVDGTDKKVRPARP</sequence>
<dbReference type="PROSITE" id="PS51318">
    <property type="entry name" value="TAT"/>
    <property type="match status" value="1"/>
</dbReference>
<comment type="caution">
    <text evidence="3">The sequence shown here is derived from an EMBL/GenBank/DDBJ whole genome shotgun (WGS) entry which is preliminary data.</text>
</comment>
<dbReference type="InterPro" id="IPR000421">
    <property type="entry name" value="FA58C"/>
</dbReference>
<accession>A0ABU4LCK4</accession>
<dbReference type="InterPro" id="IPR054363">
    <property type="entry name" value="GH95_cat"/>
</dbReference>
<reference evidence="3 4" key="1">
    <citation type="journal article" date="2023" name="Microb. Genom.">
        <title>Mesoterricola silvestris gen. nov., sp. nov., Mesoterricola sediminis sp. nov., Geothrix oryzae sp. nov., Geothrix edaphica sp. nov., Geothrix rubra sp. nov., and Geothrix limicola sp. nov., six novel members of Acidobacteriota isolated from soils.</title>
        <authorList>
            <person name="Weisberg A.J."/>
            <person name="Pearce E."/>
            <person name="Kramer C.G."/>
            <person name="Chang J.H."/>
            <person name="Clarke C.R."/>
        </authorList>
    </citation>
    <scope>NUCLEOTIDE SEQUENCE [LARGE SCALE GENOMIC DNA]</scope>
    <source>
        <strain evidence="3 4">NRRL_B-2795</strain>
    </source>
</reference>
<dbReference type="PANTHER" id="PTHR31084">
    <property type="entry name" value="ALPHA-L-FUCOSIDASE 2"/>
    <property type="match status" value="1"/>
</dbReference>
<dbReference type="Proteomes" id="UP001271723">
    <property type="component" value="Unassembled WGS sequence"/>
</dbReference>
<name>A0ABU4LCK4_9ACTN</name>
<organism evidence="3 4">
    <name type="scientific">Streptomyces griseiscabiei</name>
    <dbReference type="NCBI Taxonomy" id="2993540"/>
    <lineage>
        <taxon>Bacteria</taxon>
        <taxon>Bacillati</taxon>
        <taxon>Actinomycetota</taxon>
        <taxon>Actinomycetes</taxon>
        <taxon>Kitasatosporales</taxon>
        <taxon>Streptomycetaceae</taxon>
        <taxon>Streptomyces</taxon>
    </lineage>
</organism>
<dbReference type="SUPFAM" id="SSF48208">
    <property type="entry name" value="Six-hairpin glycosidases"/>
    <property type="match status" value="1"/>
</dbReference>
<keyword evidence="3" id="KW-0378">Hydrolase</keyword>
<evidence type="ECO:0000259" key="2">
    <source>
        <dbReference type="PROSITE" id="PS50022"/>
    </source>
</evidence>
<dbReference type="InterPro" id="IPR012341">
    <property type="entry name" value="6hp_glycosidase-like_sf"/>
</dbReference>
<dbReference type="Pfam" id="PF22633">
    <property type="entry name" value="F5_F8_type_C_2"/>
    <property type="match status" value="1"/>
</dbReference>
<dbReference type="InterPro" id="IPR008928">
    <property type="entry name" value="6-hairpin_glycosidase_sf"/>
</dbReference>
<gene>
    <name evidence="3" type="ORF">PV517_32280</name>
</gene>
<proteinExistence type="predicted"/>
<dbReference type="InterPro" id="IPR006311">
    <property type="entry name" value="TAT_signal"/>
</dbReference>
<dbReference type="Pfam" id="PF00754">
    <property type="entry name" value="F5_F8_type_C"/>
    <property type="match status" value="1"/>
</dbReference>
<protein>
    <submittedName>
        <fullName evidence="3">Glycoside hydrolase N-terminal domain-containing protein</fullName>
    </submittedName>
</protein>
<dbReference type="Gene3D" id="2.70.98.50">
    <property type="entry name" value="putative glycoside hydrolase family protein from bacillus halodurans"/>
    <property type="match status" value="1"/>
</dbReference>
<dbReference type="InterPro" id="IPR049053">
    <property type="entry name" value="AFCA-like_C"/>
</dbReference>
<dbReference type="InterPro" id="IPR027414">
    <property type="entry name" value="GH95_N_dom"/>
</dbReference>
<dbReference type="GO" id="GO:0016787">
    <property type="term" value="F:hydrolase activity"/>
    <property type="evidence" value="ECO:0007669"/>
    <property type="project" value="UniProtKB-KW"/>
</dbReference>
<evidence type="ECO:0000256" key="1">
    <source>
        <dbReference type="SAM" id="MobiDB-lite"/>
    </source>
</evidence>
<feature type="domain" description="F5/8 type C" evidence="2">
    <location>
        <begin position="276"/>
        <end position="428"/>
    </location>
</feature>
<dbReference type="Gene3D" id="1.50.10.10">
    <property type="match status" value="1"/>
</dbReference>
<keyword evidence="4" id="KW-1185">Reference proteome</keyword>
<dbReference type="Pfam" id="PF21307">
    <property type="entry name" value="Glyco_hydro_95_C"/>
    <property type="match status" value="1"/>
</dbReference>
<dbReference type="PANTHER" id="PTHR31084:SF19">
    <property type="entry name" value="GLYCOSYL HYDROLASE FAMILY 95 N-TERMINAL DOMAIN-CONTAINING PROTEIN"/>
    <property type="match status" value="1"/>
</dbReference>
<dbReference type="Pfam" id="PF14498">
    <property type="entry name" value="Glyco_hyd_65N_2"/>
    <property type="match status" value="2"/>
</dbReference>
<dbReference type="Gene3D" id="2.60.120.260">
    <property type="entry name" value="Galactose-binding domain-like"/>
    <property type="match status" value="2"/>
</dbReference>
<dbReference type="EMBL" id="JARAVY010000014">
    <property type="protein sequence ID" value="MDX2913333.1"/>
    <property type="molecule type" value="Genomic_DNA"/>
</dbReference>
<feature type="region of interest" description="Disordered" evidence="1">
    <location>
        <begin position="290"/>
        <end position="313"/>
    </location>
</feature>
<dbReference type="InterPro" id="IPR008979">
    <property type="entry name" value="Galactose-bd-like_sf"/>
</dbReference>
<evidence type="ECO:0000313" key="3">
    <source>
        <dbReference type="EMBL" id="MDX2913333.1"/>
    </source>
</evidence>
<dbReference type="Pfam" id="PF22124">
    <property type="entry name" value="Glyco_hydro_95_cat"/>
    <property type="match status" value="1"/>
</dbReference>
<dbReference type="PROSITE" id="PS50022">
    <property type="entry name" value="FA58C_3"/>
    <property type="match status" value="1"/>
</dbReference>
<dbReference type="SUPFAM" id="SSF49785">
    <property type="entry name" value="Galactose-binding domain-like"/>
    <property type="match status" value="2"/>
</dbReference>